<feature type="region of interest" description="Disordered" evidence="1">
    <location>
        <begin position="41"/>
        <end position="66"/>
    </location>
</feature>
<protein>
    <submittedName>
        <fullName evidence="2">Uncharacterized protein</fullName>
    </submittedName>
</protein>
<evidence type="ECO:0000313" key="3">
    <source>
        <dbReference type="Proteomes" id="UP001217325"/>
    </source>
</evidence>
<dbReference type="AlphaFoldDB" id="A0AAW6LZH1"/>
<proteinExistence type="predicted"/>
<dbReference type="RefSeq" id="WP_275232947.1">
    <property type="nucleotide sequence ID" value="NZ_JARDXE010000029.1"/>
</dbReference>
<dbReference type="Proteomes" id="UP001217325">
    <property type="component" value="Unassembled WGS sequence"/>
</dbReference>
<feature type="region of interest" description="Disordered" evidence="1">
    <location>
        <begin position="1"/>
        <end position="25"/>
    </location>
</feature>
<reference evidence="2" key="1">
    <citation type="submission" date="2023-02" db="EMBL/GenBank/DDBJ databases">
        <title>A novel hydrolase synthesized by Rhodococcus erythropolis HQ is responsible for the detoxification of Zearalenone.</title>
        <authorList>
            <person name="Hu J."/>
            <person name="Xu J."/>
        </authorList>
    </citation>
    <scope>NUCLEOTIDE SEQUENCE</scope>
    <source>
        <strain evidence="2">HQ</strain>
    </source>
</reference>
<sequence length="66" mass="7190">MEDNRIRSALDATPDADYLEQTIPADPNAVDAVDLEALATELDTPWPAPEGDLLEQSTPAPLEDER</sequence>
<evidence type="ECO:0000313" key="2">
    <source>
        <dbReference type="EMBL" id="MDE8649565.1"/>
    </source>
</evidence>
<name>A0AAW6LZH1_RHOSG</name>
<evidence type="ECO:0000256" key="1">
    <source>
        <dbReference type="SAM" id="MobiDB-lite"/>
    </source>
</evidence>
<accession>A0AAW6LZH1</accession>
<gene>
    <name evidence="2" type="ORF">PXH69_31815</name>
</gene>
<organism evidence="2 3">
    <name type="scientific">Rhodococcus qingshengii</name>
    <dbReference type="NCBI Taxonomy" id="334542"/>
    <lineage>
        <taxon>Bacteria</taxon>
        <taxon>Bacillati</taxon>
        <taxon>Actinomycetota</taxon>
        <taxon>Actinomycetes</taxon>
        <taxon>Mycobacteriales</taxon>
        <taxon>Nocardiaceae</taxon>
        <taxon>Rhodococcus</taxon>
        <taxon>Rhodococcus erythropolis group</taxon>
    </lineage>
</organism>
<dbReference type="EMBL" id="JARDXE010000029">
    <property type="protein sequence ID" value="MDE8649565.1"/>
    <property type="molecule type" value="Genomic_DNA"/>
</dbReference>
<comment type="caution">
    <text evidence="2">The sequence shown here is derived from an EMBL/GenBank/DDBJ whole genome shotgun (WGS) entry which is preliminary data.</text>
</comment>